<gene>
    <name evidence="3" type="ORF">L203_102835</name>
</gene>
<dbReference type="GO" id="GO:0042765">
    <property type="term" value="C:GPI-anchor transamidase complex"/>
    <property type="evidence" value="ECO:0007669"/>
    <property type="project" value="InterPro"/>
</dbReference>
<proteinExistence type="predicted"/>
<name>A0AAJ8JSH0_9TREE</name>
<sequence length="541" mass="59816">MLSKLRRRNAGPPPDPNSINYTTEHVSLAKTISRRRRLIATFWKHVDKIQFGLIVLGLGWLIALPYEGLWKRTFVDEHALQPAQVNVYFDWGNVHKADLYLGELEKLGNSTFESRTNYLQNAFSLAGLDTGNTSTATYAHVTPPRSAGTETIIVSANWLSRDGELNLRGIATLLALGDFLRGQNHWAFDLVLIVGEGYQEGLAGFMKSYYELFSGVVWTGLNIDYPGHSFSHLGLFYEGTNGRLPNQDIINTVSQIAQSTAGVPIRYHNIPDEPGTWSTTGIQWLGNYVLGAKHLLHHLLFAASGRASGGHGLLAKYRIDALTLYCTPAQGPHGFHTLGRTVESTLRSYNNLLERLHASFFFYLLPRPHYFIPVGHYLPAAVLLGASLTIGGFKIPNPVKGLSCVTGAIVISCVSWATGLPLYPVMPMAVYLIKPKDSIVKSLKSLSLLLYGALIPTLAMVNFPQSIVLAIFSIAHLLLPGWLKMVPLMAEPTLLALLLNWKGFDLEREWLALGNLAWVGYWSILTPLWTIGTTLVFLGQK</sequence>
<feature type="transmembrane region" description="Helical" evidence="2">
    <location>
        <begin position="510"/>
        <end position="538"/>
    </location>
</feature>
<reference evidence="3" key="1">
    <citation type="submission" date="2016-06" db="EMBL/GenBank/DDBJ databases">
        <authorList>
            <person name="Cuomo C."/>
            <person name="Litvintseva A."/>
            <person name="Heitman J."/>
            <person name="Chen Y."/>
            <person name="Sun S."/>
            <person name="Springer D."/>
            <person name="Dromer F."/>
            <person name="Young S."/>
            <person name="Zeng Q."/>
            <person name="Chapman S."/>
            <person name="Gujja S."/>
            <person name="Saif S."/>
            <person name="Birren B."/>
        </authorList>
    </citation>
    <scope>NUCLEOTIDE SEQUENCE</scope>
    <source>
        <strain evidence="3">CBS 7841</strain>
    </source>
</reference>
<keyword evidence="4" id="KW-1185">Reference proteome</keyword>
<evidence type="ECO:0008006" key="5">
    <source>
        <dbReference type="Google" id="ProtNLM"/>
    </source>
</evidence>
<dbReference type="KEGG" id="cdep:91087046"/>
<dbReference type="Pfam" id="PF04114">
    <property type="entry name" value="Gaa1"/>
    <property type="match status" value="1"/>
</dbReference>
<evidence type="ECO:0000256" key="2">
    <source>
        <dbReference type="SAM" id="Phobius"/>
    </source>
</evidence>
<evidence type="ECO:0000256" key="1">
    <source>
        <dbReference type="SAM" id="MobiDB-lite"/>
    </source>
</evidence>
<dbReference type="AlphaFoldDB" id="A0AAJ8JSH0"/>
<feature type="transmembrane region" description="Helical" evidence="2">
    <location>
        <begin position="370"/>
        <end position="390"/>
    </location>
</feature>
<dbReference type="RefSeq" id="XP_066068352.1">
    <property type="nucleotide sequence ID" value="XM_066212255.1"/>
</dbReference>
<dbReference type="PANTHER" id="PTHR13304:SF0">
    <property type="entry name" value="GLYCOSYLPHOSPHATIDYLINOSITOL ANCHOR ATTACHMENT 1 PROTEIN"/>
    <property type="match status" value="1"/>
</dbReference>
<feature type="transmembrane region" description="Helical" evidence="2">
    <location>
        <begin position="468"/>
        <end position="490"/>
    </location>
</feature>
<feature type="transmembrane region" description="Helical" evidence="2">
    <location>
        <begin position="402"/>
        <end position="423"/>
    </location>
</feature>
<protein>
    <recommendedName>
        <fullName evidence="5">Glycosylphosphatidylinositol transamidase</fullName>
    </recommendedName>
</protein>
<accession>A0AAJ8JSH0</accession>
<dbReference type="GeneID" id="91087046"/>
<dbReference type="InterPro" id="IPR007246">
    <property type="entry name" value="Gaa1"/>
</dbReference>
<keyword evidence="2" id="KW-1133">Transmembrane helix</keyword>
<dbReference type="GO" id="GO:0016255">
    <property type="term" value="P:attachment of GPI anchor to protein"/>
    <property type="evidence" value="ECO:0007669"/>
    <property type="project" value="TreeGrafter"/>
</dbReference>
<dbReference type="Proteomes" id="UP000094043">
    <property type="component" value="Chromosome 3"/>
</dbReference>
<dbReference type="EMBL" id="CP143786">
    <property type="protein sequence ID" value="WVN87652.1"/>
    <property type="molecule type" value="Genomic_DNA"/>
</dbReference>
<keyword evidence="2" id="KW-0812">Transmembrane</keyword>
<evidence type="ECO:0000313" key="3">
    <source>
        <dbReference type="EMBL" id="WVN87652.1"/>
    </source>
</evidence>
<reference evidence="3" key="3">
    <citation type="submission" date="2024-01" db="EMBL/GenBank/DDBJ databases">
        <authorList>
            <person name="Coelho M.A."/>
            <person name="David-Palma M."/>
            <person name="Shea T."/>
            <person name="Sun S."/>
            <person name="Cuomo C.A."/>
            <person name="Heitman J."/>
        </authorList>
    </citation>
    <scope>NUCLEOTIDE SEQUENCE</scope>
    <source>
        <strain evidence="3">CBS 7841</strain>
    </source>
</reference>
<feature type="transmembrane region" description="Helical" evidence="2">
    <location>
        <begin position="49"/>
        <end position="66"/>
    </location>
</feature>
<feature type="region of interest" description="Disordered" evidence="1">
    <location>
        <begin position="1"/>
        <end position="20"/>
    </location>
</feature>
<dbReference type="PANTHER" id="PTHR13304">
    <property type="entry name" value="GLYCOSYLPHOSPHATIDYLINOSITOL ANCHOR ATTACHMENT 1 PROTEIN"/>
    <property type="match status" value="1"/>
</dbReference>
<reference evidence="3" key="2">
    <citation type="journal article" date="2022" name="Elife">
        <title>Obligate sexual reproduction of a homothallic fungus closely related to the Cryptococcus pathogenic species complex.</title>
        <authorList>
            <person name="Passer A.R."/>
            <person name="Clancey S.A."/>
            <person name="Shea T."/>
            <person name="David-Palma M."/>
            <person name="Averette A.F."/>
            <person name="Boekhout T."/>
            <person name="Porcel B.M."/>
            <person name="Nowrousian M."/>
            <person name="Cuomo C.A."/>
            <person name="Sun S."/>
            <person name="Heitman J."/>
            <person name="Coelho M.A."/>
        </authorList>
    </citation>
    <scope>NUCLEOTIDE SEQUENCE</scope>
    <source>
        <strain evidence="3">CBS 7841</strain>
    </source>
</reference>
<feature type="transmembrane region" description="Helical" evidence="2">
    <location>
        <begin position="443"/>
        <end position="461"/>
    </location>
</feature>
<evidence type="ECO:0000313" key="4">
    <source>
        <dbReference type="Proteomes" id="UP000094043"/>
    </source>
</evidence>
<organism evidence="3 4">
    <name type="scientific">Cryptococcus depauperatus CBS 7841</name>
    <dbReference type="NCBI Taxonomy" id="1295531"/>
    <lineage>
        <taxon>Eukaryota</taxon>
        <taxon>Fungi</taxon>
        <taxon>Dikarya</taxon>
        <taxon>Basidiomycota</taxon>
        <taxon>Agaricomycotina</taxon>
        <taxon>Tremellomycetes</taxon>
        <taxon>Tremellales</taxon>
        <taxon>Cryptococcaceae</taxon>
        <taxon>Cryptococcus</taxon>
    </lineage>
</organism>
<keyword evidence="2" id="KW-0472">Membrane</keyword>